<proteinExistence type="predicted"/>
<geneLocation type="plasmid" evidence="1">
    <name>unnamed3</name>
</geneLocation>
<keyword evidence="1" id="KW-0614">Plasmid</keyword>
<dbReference type="AlphaFoldDB" id="A0A1B2EV52"/>
<protein>
    <submittedName>
        <fullName evidence="1">Uncharacterized protein</fullName>
    </submittedName>
</protein>
<organism evidence="1">
    <name type="scientific">Microvirga ossetica</name>
    <dbReference type="NCBI Taxonomy" id="1882682"/>
    <lineage>
        <taxon>Bacteria</taxon>
        <taxon>Pseudomonadati</taxon>
        <taxon>Pseudomonadota</taxon>
        <taxon>Alphaproteobacteria</taxon>
        <taxon>Hyphomicrobiales</taxon>
        <taxon>Methylobacteriaceae</taxon>
        <taxon>Microvirga</taxon>
    </lineage>
</organism>
<gene>
    <name evidence="1" type="ORF">BB934_37190</name>
</gene>
<dbReference type="KEGG" id="moc:BB934_37190"/>
<name>A0A1B2EV52_9HYPH</name>
<evidence type="ECO:0000313" key="1">
    <source>
        <dbReference type="EMBL" id="ANY83854.1"/>
    </source>
</evidence>
<reference evidence="1" key="1">
    <citation type="submission" date="2016-07" db="EMBL/GenBank/DDBJ databases">
        <title>Microvirga ossetica sp. nov. a new species of rhizobia isolated from root nodules of the legume species Vicia alpestris Steven originated from North Ossetia region in the Caucasus.</title>
        <authorList>
            <person name="Safronova V.I."/>
            <person name="Kuznetsova I.G."/>
            <person name="Sazanova A.L."/>
            <person name="Belimov A."/>
            <person name="Andronov E."/>
            <person name="Osledkin Y.S."/>
            <person name="Onishchuk O.P."/>
            <person name="Kurchak O.N."/>
            <person name="Shaposhnikov A.I."/>
            <person name="Willems A."/>
            <person name="Tikhonovich I.A."/>
        </authorList>
    </citation>
    <scope>NUCLEOTIDE SEQUENCE [LARGE SCALE GENOMIC DNA]</scope>
    <source>
        <strain evidence="1">V5/3M</strain>
        <plasmid evidence="1">unnamed3</plasmid>
    </source>
</reference>
<dbReference type="EMBL" id="CP016618">
    <property type="protein sequence ID" value="ANY83854.1"/>
    <property type="molecule type" value="Genomic_DNA"/>
</dbReference>
<accession>A0A1B2EV52</accession>
<sequence length="83" mass="8970">MAILVDARDCTEPDLTAVGIVEAGNQMQEGAVSAPGLAHQGHAGPGFKRQVDSLEHRQQPLRCARALPEIEDLKQGHGRFCRI</sequence>